<dbReference type="Gene3D" id="3.60.110.10">
    <property type="entry name" value="Carbon-nitrogen hydrolase"/>
    <property type="match status" value="1"/>
</dbReference>
<protein>
    <submittedName>
        <fullName evidence="3">Putative amidohydrolase</fullName>
    </submittedName>
</protein>
<keyword evidence="4" id="KW-1185">Reference proteome</keyword>
<evidence type="ECO:0000256" key="1">
    <source>
        <dbReference type="ARBA" id="ARBA00022801"/>
    </source>
</evidence>
<dbReference type="RefSeq" id="WP_121099701.1">
    <property type="nucleotide sequence ID" value="NZ_RBII01000001.1"/>
</dbReference>
<dbReference type="EMBL" id="RBII01000001">
    <property type="protein sequence ID" value="RKQ71934.1"/>
    <property type="molecule type" value="Genomic_DNA"/>
</dbReference>
<proteinExistence type="predicted"/>
<name>A0A420WLN6_9PROT</name>
<dbReference type="SUPFAM" id="SSF56317">
    <property type="entry name" value="Carbon-nitrogen hydrolase"/>
    <property type="match status" value="1"/>
</dbReference>
<dbReference type="PROSITE" id="PS50263">
    <property type="entry name" value="CN_HYDROLASE"/>
    <property type="match status" value="1"/>
</dbReference>
<dbReference type="InterPro" id="IPR050345">
    <property type="entry name" value="Aliph_Amidase/BUP"/>
</dbReference>
<dbReference type="InParanoid" id="A0A420WLN6"/>
<evidence type="ECO:0000313" key="3">
    <source>
        <dbReference type="EMBL" id="RKQ71934.1"/>
    </source>
</evidence>
<dbReference type="Proteomes" id="UP000282211">
    <property type="component" value="Unassembled WGS sequence"/>
</dbReference>
<dbReference type="AlphaFoldDB" id="A0A420WLN6"/>
<dbReference type="GO" id="GO:0016811">
    <property type="term" value="F:hydrolase activity, acting on carbon-nitrogen (but not peptide) bonds, in linear amides"/>
    <property type="evidence" value="ECO:0007669"/>
    <property type="project" value="TreeGrafter"/>
</dbReference>
<dbReference type="PANTHER" id="PTHR43674:SF16">
    <property type="entry name" value="CARBON-NITROGEN FAMILY, PUTATIVE (AFU_ORTHOLOGUE AFUA_5G02350)-RELATED"/>
    <property type="match status" value="1"/>
</dbReference>
<evidence type="ECO:0000313" key="4">
    <source>
        <dbReference type="Proteomes" id="UP000282211"/>
    </source>
</evidence>
<evidence type="ECO:0000259" key="2">
    <source>
        <dbReference type="PROSITE" id="PS50263"/>
    </source>
</evidence>
<dbReference type="InterPro" id="IPR036526">
    <property type="entry name" value="C-N_Hydrolase_sf"/>
</dbReference>
<comment type="caution">
    <text evidence="3">The sequence shown here is derived from an EMBL/GenBank/DDBJ whole genome shotgun (WGS) entry which is preliminary data.</text>
</comment>
<reference evidence="3 4" key="1">
    <citation type="submission" date="2018-10" db="EMBL/GenBank/DDBJ databases">
        <title>Genomic Encyclopedia of Type Strains, Phase IV (KMG-IV): sequencing the most valuable type-strain genomes for metagenomic binning, comparative biology and taxonomic classification.</title>
        <authorList>
            <person name="Goeker M."/>
        </authorList>
    </citation>
    <scope>NUCLEOTIDE SEQUENCE [LARGE SCALE GENOMIC DNA]</scope>
    <source>
        <strain evidence="3 4">DSM 22008</strain>
    </source>
</reference>
<dbReference type="Pfam" id="PF00795">
    <property type="entry name" value="CN_hydrolase"/>
    <property type="match status" value="1"/>
</dbReference>
<sequence length="346" mass="38111">MSKSPRIYKALALQTECKAVNRCASREESRLIMMGSIARIRGQVFSAKAFHGQDLKLICLPEYFLTSFPAGESASEWRAKAAIDIDGPEYKALGKIASDADIYLAGNAYENDPHFPELYFQSSFIIAPSGEVVLRYRRLISMYAPSPYDVWDKYMEHYSVADLFPVIDTPLGRLAALASEEIRYPEISRILAARGAEIILHPTSEAASTQMTYKNVAKLARAQENQCYVISANSAGITGTGLAAYSTDARSQIVDDRGIILCETPSGETITACADIDISALRYRRERNGMDNMLARQPMALYAKAYAGFDMHPSGSLGDGATPPAKEFYKKRQDQVIEKLGKAGII</sequence>
<organism evidence="3 4">
    <name type="scientific">Litorimonas taeanensis</name>
    <dbReference type="NCBI Taxonomy" id="568099"/>
    <lineage>
        <taxon>Bacteria</taxon>
        <taxon>Pseudomonadati</taxon>
        <taxon>Pseudomonadota</taxon>
        <taxon>Alphaproteobacteria</taxon>
        <taxon>Maricaulales</taxon>
        <taxon>Robiginitomaculaceae</taxon>
    </lineage>
</organism>
<accession>A0A420WLN6</accession>
<keyword evidence="1 3" id="KW-0378">Hydrolase</keyword>
<feature type="domain" description="CN hydrolase" evidence="2">
    <location>
        <begin position="8"/>
        <end position="278"/>
    </location>
</feature>
<gene>
    <name evidence="3" type="ORF">DES40_1269</name>
</gene>
<dbReference type="OrthoDB" id="9803803at2"/>
<dbReference type="InterPro" id="IPR003010">
    <property type="entry name" value="C-N_Hydrolase"/>
</dbReference>
<dbReference type="PANTHER" id="PTHR43674">
    <property type="entry name" value="NITRILASE C965.09-RELATED"/>
    <property type="match status" value="1"/>
</dbReference>